<reference evidence="3 4" key="1">
    <citation type="submission" date="2017-05" db="EMBL/GenBank/DDBJ databases">
        <title>The complete genome sequence of Deinococcus ficus isolated from the rhizosphere of the Ficus religiosa L. in Taiwan.</title>
        <authorList>
            <person name="Wu K.-M."/>
            <person name="Liao T.-L."/>
            <person name="Liu Y.-M."/>
            <person name="Young C.-C."/>
            <person name="Tsai S.-F."/>
        </authorList>
    </citation>
    <scope>NUCLEOTIDE SEQUENCE [LARGE SCALE GENOMIC DNA]</scope>
    <source>
        <strain evidence="3 4">CC-FR2-10</strain>
    </source>
</reference>
<dbReference type="Proteomes" id="UP000259030">
    <property type="component" value="Chromosome"/>
</dbReference>
<name>A0A221SUU0_9DEIO</name>
<keyword evidence="1" id="KW-0560">Oxidoreductase</keyword>
<dbReference type="InterPro" id="IPR050791">
    <property type="entry name" value="Aldo-Keto_reductase"/>
</dbReference>
<dbReference type="SUPFAM" id="SSF51430">
    <property type="entry name" value="NAD(P)-linked oxidoreductase"/>
    <property type="match status" value="1"/>
</dbReference>
<evidence type="ECO:0000313" key="4">
    <source>
        <dbReference type="Proteomes" id="UP000259030"/>
    </source>
</evidence>
<dbReference type="Pfam" id="PF00248">
    <property type="entry name" value="Aldo_ket_red"/>
    <property type="match status" value="1"/>
</dbReference>
<dbReference type="KEGG" id="dfc:DFI_04775"/>
<proteinExistence type="predicted"/>
<dbReference type="InterPro" id="IPR036812">
    <property type="entry name" value="NAD(P)_OxRdtase_dom_sf"/>
</dbReference>
<evidence type="ECO:0000256" key="1">
    <source>
        <dbReference type="ARBA" id="ARBA00023002"/>
    </source>
</evidence>
<evidence type="ECO:0000259" key="2">
    <source>
        <dbReference type="Pfam" id="PF00248"/>
    </source>
</evidence>
<dbReference type="InterPro" id="IPR023210">
    <property type="entry name" value="NADP_OxRdtase_dom"/>
</dbReference>
<dbReference type="EMBL" id="CP021081">
    <property type="protein sequence ID" value="ASN80412.1"/>
    <property type="molecule type" value="Genomic_DNA"/>
</dbReference>
<feature type="domain" description="NADP-dependent oxidoreductase" evidence="2">
    <location>
        <begin position="33"/>
        <end position="295"/>
    </location>
</feature>
<dbReference type="RefSeq" id="WP_051307477.1">
    <property type="nucleotide sequence ID" value="NZ_CP021081.1"/>
</dbReference>
<accession>A0A221SUU0</accession>
<dbReference type="GO" id="GO:0016491">
    <property type="term" value="F:oxidoreductase activity"/>
    <property type="evidence" value="ECO:0007669"/>
    <property type="project" value="UniProtKB-KW"/>
</dbReference>
<organism evidence="3 4">
    <name type="scientific">Deinococcus ficus</name>
    <dbReference type="NCBI Taxonomy" id="317577"/>
    <lineage>
        <taxon>Bacteria</taxon>
        <taxon>Thermotogati</taxon>
        <taxon>Deinococcota</taxon>
        <taxon>Deinococci</taxon>
        <taxon>Deinococcales</taxon>
        <taxon>Deinococcaceae</taxon>
        <taxon>Deinococcus</taxon>
    </lineage>
</organism>
<evidence type="ECO:0000313" key="3">
    <source>
        <dbReference type="EMBL" id="ASN80412.1"/>
    </source>
</evidence>
<protein>
    <submittedName>
        <fullName evidence="3">Oxidoreductase</fullName>
    </submittedName>
</protein>
<dbReference type="STRING" id="317577.GCA_000419625_00181"/>
<dbReference type="GO" id="GO:0005737">
    <property type="term" value="C:cytoplasm"/>
    <property type="evidence" value="ECO:0007669"/>
    <property type="project" value="TreeGrafter"/>
</dbReference>
<dbReference type="PANTHER" id="PTHR43625:SF40">
    <property type="entry name" value="ALDO-KETO REDUCTASE YAKC [NADP(+)]"/>
    <property type="match status" value="1"/>
</dbReference>
<dbReference type="CDD" id="cd19088">
    <property type="entry name" value="AKR_AKR13B1"/>
    <property type="match status" value="1"/>
</dbReference>
<dbReference type="Gene3D" id="3.20.20.100">
    <property type="entry name" value="NADP-dependent oxidoreductase domain"/>
    <property type="match status" value="1"/>
</dbReference>
<gene>
    <name evidence="3" type="ORF">DFI_04775</name>
</gene>
<sequence>MTEQPNAPARGAAVPSAAQSGTFRIGGDLEVNRLGFGAMRITGEGVWGDPADPEGALDTLRRLPELGVNFIDTADSYGPAVSEELIREALHPYDTVVIATKGGLTRTGPNKWPPCGRPEYLIQQAHLSRRRLGVDRIDLWQLHRIDHKVPRDEQFAAVRELMDSGVILHAGLSEVSVEDIQAAQQVFPVSTVQNLYNLVNRKSEAVLDYCEAENIGFIPWYPLAAGSLSRPGSVLDEIAARLNATPSQVALAWVLRRSPVMLPIPGTGKVRHLEENVAAAALTLSDEDFRALDALGRVEWENGQQARD</sequence>
<keyword evidence="4" id="KW-1185">Reference proteome</keyword>
<dbReference type="AlphaFoldDB" id="A0A221SUU0"/>
<dbReference type="PANTHER" id="PTHR43625">
    <property type="entry name" value="AFLATOXIN B1 ALDEHYDE REDUCTASE"/>
    <property type="match status" value="1"/>
</dbReference>